<protein>
    <submittedName>
        <fullName evidence="1">Uncharacterized protein</fullName>
    </submittedName>
</protein>
<organism evidence="1">
    <name type="scientific">marine sediment metagenome</name>
    <dbReference type="NCBI Taxonomy" id="412755"/>
    <lineage>
        <taxon>unclassified sequences</taxon>
        <taxon>metagenomes</taxon>
        <taxon>ecological metagenomes</taxon>
    </lineage>
</organism>
<dbReference type="EMBL" id="BARS01010501">
    <property type="protein sequence ID" value="GAF94270.1"/>
    <property type="molecule type" value="Genomic_DNA"/>
</dbReference>
<name>X0V0T8_9ZZZZ</name>
<feature type="non-terminal residue" evidence="1">
    <location>
        <position position="45"/>
    </location>
</feature>
<evidence type="ECO:0000313" key="1">
    <source>
        <dbReference type="EMBL" id="GAF94270.1"/>
    </source>
</evidence>
<sequence>MFERGIHTTKADWQFHYCPKDRSFYYYNVTDARNWIERISPHRVE</sequence>
<dbReference type="AlphaFoldDB" id="X0V0T8"/>
<comment type="caution">
    <text evidence="1">The sequence shown here is derived from an EMBL/GenBank/DDBJ whole genome shotgun (WGS) entry which is preliminary data.</text>
</comment>
<accession>X0V0T8</accession>
<reference evidence="1" key="1">
    <citation type="journal article" date="2014" name="Front. Microbiol.">
        <title>High frequency of phylogenetically diverse reductive dehalogenase-homologous genes in deep subseafloor sedimentary metagenomes.</title>
        <authorList>
            <person name="Kawai M."/>
            <person name="Futagami T."/>
            <person name="Toyoda A."/>
            <person name="Takaki Y."/>
            <person name="Nishi S."/>
            <person name="Hori S."/>
            <person name="Arai W."/>
            <person name="Tsubouchi T."/>
            <person name="Morono Y."/>
            <person name="Uchiyama I."/>
            <person name="Ito T."/>
            <person name="Fujiyama A."/>
            <person name="Inagaki F."/>
            <person name="Takami H."/>
        </authorList>
    </citation>
    <scope>NUCLEOTIDE SEQUENCE</scope>
    <source>
        <strain evidence="1">Expedition CK06-06</strain>
    </source>
</reference>
<gene>
    <name evidence="1" type="ORF">S01H1_19439</name>
</gene>
<proteinExistence type="predicted"/>